<dbReference type="GO" id="GO:0003723">
    <property type="term" value="F:RNA binding"/>
    <property type="evidence" value="ECO:0007669"/>
    <property type="project" value="UniProtKB-UniRule"/>
</dbReference>
<organism evidence="4 5">
    <name type="scientific">Phaseolus vulgaris</name>
    <name type="common">Kidney bean</name>
    <name type="synonym">French bean</name>
    <dbReference type="NCBI Taxonomy" id="3885"/>
    <lineage>
        <taxon>Eukaryota</taxon>
        <taxon>Viridiplantae</taxon>
        <taxon>Streptophyta</taxon>
        <taxon>Embryophyta</taxon>
        <taxon>Tracheophyta</taxon>
        <taxon>Spermatophyta</taxon>
        <taxon>Magnoliopsida</taxon>
        <taxon>eudicotyledons</taxon>
        <taxon>Gunneridae</taxon>
        <taxon>Pentapetalae</taxon>
        <taxon>rosids</taxon>
        <taxon>fabids</taxon>
        <taxon>Fabales</taxon>
        <taxon>Fabaceae</taxon>
        <taxon>Papilionoideae</taxon>
        <taxon>50 kb inversion clade</taxon>
        <taxon>NPAAA clade</taxon>
        <taxon>indigoferoid/millettioid clade</taxon>
        <taxon>Phaseoleae</taxon>
        <taxon>Phaseolus</taxon>
    </lineage>
</organism>
<feature type="domain" description="RRM" evidence="3">
    <location>
        <begin position="4"/>
        <end position="81"/>
    </location>
</feature>
<gene>
    <name evidence="4" type="ORF">PHAVU_006G002800g</name>
</gene>
<dbReference type="AlphaFoldDB" id="V7BJ56"/>
<dbReference type="PANTHER" id="PTHR34427:SF5">
    <property type="entry name" value="DUF4283 DOMAIN-CONTAINING PROTEIN"/>
    <property type="match status" value="1"/>
</dbReference>
<evidence type="ECO:0000313" key="4">
    <source>
        <dbReference type="EMBL" id="ESW17972.1"/>
    </source>
</evidence>
<dbReference type="CDD" id="cd00590">
    <property type="entry name" value="RRM_SF"/>
    <property type="match status" value="1"/>
</dbReference>
<dbReference type="Proteomes" id="UP000000226">
    <property type="component" value="Chromosome 6"/>
</dbReference>
<dbReference type="OrthoDB" id="1418158at2759"/>
<dbReference type="Pfam" id="PF00076">
    <property type="entry name" value="RRM_1"/>
    <property type="match status" value="1"/>
</dbReference>
<dbReference type="InterPro" id="IPR012677">
    <property type="entry name" value="Nucleotide-bd_a/b_plait_sf"/>
</dbReference>
<dbReference type="Gramene" id="ESW17972">
    <property type="protein sequence ID" value="ESW17972"/>
    <property type="gene ID" value="PHAVU_006G002800g"/>
</dbReference>
<dbReference type="PROSITE" id="PS50102">
    <property type="entry name" value="RRM"/>
    <property type="match status" value="1"/>
</dbReference>
<feature type="compositionally biased region" description="Gly residues" evidence="2">
    <location>
        <begin position="352"/>
        <end position="373"/>
    </location>
</feature>
<feature type="region of interest" description="Disordered" evidence="2">
    <location>
        <begin position="322"/>
        <end position="385"/>
    </location>
</feature>
<evidence type="ECO:0000256" key="1">
    <source>
        <dbReference type="PROSITE-ProRule" id="PRU00176"/>
    </source>
</evidence>
<dbReference type="EMBL" id="CM002293">
    <property type="protein sequence ID" value="ESW17972.1"/>
    <property type="molecule type" value="Genomic_DNA"/>
</dbReference>
<evidence type="ECO:0000313" key="5">
    <source>
        <dbReference type="Proteomes" id="UP000000226"/>
    </source>
</evidence>
<name>V7BJ56_PHAVU</name>
<accession>V7BJ56</accession>
<sequence>MADTSFFFTNFPEHFRERDLWRVFQRWGRVLDVFVSRKLNTRNQKFGFVRFQGVNDVVSLERVNLPKYQRAEGTRVQRNEGSGVGWPPRKRATQPRTNWNRGQTEQQQSFAQVVSGEVAQSGTGGNAGGAHGEEVSELTVALESPSWLEGCYVGSLKVVSCMQALKECFVLGGFSHVSIRKLGESYVLLSCDEGEGLSKILTENKAWFDEMFLTVAPWDESFAVKERSVWLRCRGIPLQMWCDQCFFRVGELVGEVVEIDEATKKKEKLEYVRIRVKIPFNNVVKVAKVLNINGVSCTVSFEEEASFPDFFHKKVSGNWDGGGSEVDTEASSEEGSVGASLGVSAKSEFEAVGGGEVGDEGGGGTEVYGGGDDVQGRRVSSTLGR</sequence>
<proteinExistence type="predicted"/>
<keyword evidence="5" id="KW-1185">Reference proteome</keyword>
<evidence type="ECO:0000256" key="2">
    <source>
        <dbReference type="SAM" id="MobiDB-lite"/>
    </source>
</evidence>
<feature type="compositionally biased region" description="Low complexity" evidence="2">
    <location>
        <begin position="333"/>
        <end position="346"/>
    </location>
</feature>
<feature type="compositionally biased region" description="Polar residues" evidence="2">
    <location>
        <begin position="94"/>
        <end position="105"/>
    </location>
</feature>
<protein>
    <recommendedName>
        <fullName evidence="3">RRM domain-containing protein</fullName>
    </recommendedName>
</protein>
<reference evidence="5" key="1">
    <citation type="journal article" date="2014" name="Nat. Genet.">
        <title>A reference genome for common bean and genome-wide analysis of dual domestications.</title>
        <authorList>
            <person name="Schmutz J."/>
            <person name="McClean P.E."/>
            <person name="Mamidi S."/>
            <person name="Wu G.A."/>
            <person name="Cannon S.B."/>
            <person name="Grimwood J."/>
            <person name="Jenkins J."/>
            <person name="Shu S."/>
            <person name="Song Q."/>
            <person name="Chavarro C."/>
            <person name="Torres-Torres M."/>
            <person name="Geffroy V."/>
            <person name="Moghaddam S.M."/>
            <person name="Gao D."/>
            <person name="Abernathy B."/>
            <person name="Barry K."/>
            <person name="Blair M."/>
            <person name="Brick M.A."/>
            <person name="Chovatia M."/>
            <person name="Gepts P."/>
            <person name="Goodstein D.M."/>
            <person name="Gonzales M."/>
            <person name="Hellsten U."/>
            <person name="Hyten D.L."/>
            <person name="Jia G."/>
            <person name="Kelly J.D."/>
            <person name="Kudrna D."/>
            <person name="Lee R."/>
            <person name="Richard M.M."/>
            <person name="Miklas P.N."/>
            <person name="Osorno J.M."/>
            <person name="Rodrigues J."/>
            <person name="Thareau V."/>
            <person name="Urrea C.A."/>
            <person name="Wang M."/>
            <person name="Yu Y."/>
            <person name="Zhang M."/>
            <person name="Wing R.A."/>
            <person name="Cregan P.B."/>
            <person name="Rokhsar D.S."/>
            <person name="Jackson S.A."/>
        </authorList>
    </citation>
    <scope>NUCLEOTIDE SEQUENCE [LARGE SCALE GENOMIC DNA]</scope>
    <source>
        <strain evidence="5">cv. G19833</strain>
    </source>
</reference>
<dbReference type="SUPFAM" id="SSF54928">
    <property type="entry name" value="RNA-binding domain, RBD"/>
    <property type="match status" value="1"/>
</dbReference>
<dbReference type="PANTHER" id="PTHR34427">
    <property type="entry name" value="DUF4283 DOMAIN PROTEIN"/>
    <property type="match status" value="1"/>
</dbReference>
<keyword evidence="1" id="KW-0694">RNA-binding</keyword>
<evidence type="ECO:0000259" key="3">
    <source>
        <dbReference type="PROSITE" id="PS50102"/>
    </source>
</evidence>
<dbReference type="InterPro" id="IPR000504">
    <property type="entry name" value="RRM_dom"/>
</dbReference>
<feature type="non-terminal residue" evidence="4">
    <location>
        <position position="385"/>
    </location>
</feature>
<dbReference type="OMA" id="EHFRERD"/>
<feature type="region of interest" description="Disordered" evidence="2">
    <location>
        <begin position="74"/>
        <end position="105"/>
    </location>
</feature>
<dbReference type="InterPro" id="IPR035979">
    <property type="entry name" value="RBD_domain_sf"/>
</dbReference>
<dbReference type="Gene3D" id="3.30.70.330">
    <property type="match status" value="1"/>
</dbReference>